<evidence type="ECO:0000313" key="2">
    <source>
        <dbReference type="EMBL" id="UQC75170.1"/>
    </source>
</evidence>
<dbReference type="RefSeq" id="XP_049136817.1">
    <property type="nucleotide sequence ID" value="XM_049280860.1"/>
</dbReference>
<dbReference type="EMBL" id="CP019471">
    <property type="protein sequence ID" value="UQC75170.1"/>
    <property type="molecule type" value="Genomic_DNA"/>
</dbReference>
<gene>
    <name evidence="2" type="ORF">CLUP02_01823</name>
</gene>
<dbReference type="GeneID" id="73335870"/>
<feature type="compositionally biased region" description="Low complexity" evidence="1">
    <location>
        <begin position="33"/>
        <end position="47"/>
    </location>
</feature>
<name>A0A9Q8WAA4_9PEZI</name>
<keyword evidence="3" id="KW-1185">Reference proteome</keyword>
<dbReference type="AlphaFoldDB" id="A0A9Q8WAA4"/>
<evidence type="ECO:0000256" key="1">
    <source>
        <dbReference type="SAM" id="MobiDB-lite"/>
    </source>
</evidence>
<reference evidence="2" key="1">
    <citation type="journal article" date="2021" name="Mol. Plant Microbe Interact.">
        <title>Complete Genome Sequence of the Plant-Pathogenic Fungus Colletotrichum lupini.</title>
        <authorList>
            <person name="Baroncelli R."/>
            <person name="Pensec F."/>
            <person name="Da Lio D."/>
            <person name="Boufleur T."/>
            <person name="Vicente I."/>
            <person name="Sarrocco S."/>
            <person name="Picot A."/>
            <person name="Baraldi E."/>
            <person name="Sukno S."/>
            <person name="Thon M."/>
            <person name="Le Floch G."/>
        </authorList>
    </citation>
    <scope>NUCLEOTIDE SEQUENCE</scope>
    <source>
        <strain evidence="2">IMI 504893</strain>
    </source>
</reference>
<accession>A0A9Q8WAA4</accession>
<protein>
    <submittedName>
        <fullName evidence="2">Uncharacterized protein</fullName>
    </submittedName>
</protein>
<dbReference type="Proteomes" id="UP000830671">
    <property type="component" value="Chromosome 1"/>
</dbReference>
<sequence length="182" mass="20285">MTLARWSLRRNNGANTDYRKTCRNRAASVRQFPSISSPSLLPKTPLPYGKQRRTPATPNSLSPAPYGSPVKPATARIIHGAMQPSKVGVNGSGFDDVFFHRPQKQGGSFLPIPPRNKAAQQAEDRDEVTAFRSCLLHDSQCNRGFPWSRRLGALTKTCIGEQGKRTSFWRTKSSFRQRQNAS</sequence>
<feature type="region of interest" description="Disordered" evidence="1">
    <location>
        <begin position="29"/>
        <end position="68"/>
    </location>
</feature>
<proteinExistence type="predicted"/>
<organism evidence="2 3">
    <name type="scientific">Colletotrichum lupini</name>
    <dbReference type="NCBI Taxonomy" id="145971"/>
    <lineage>
        <taxon>Eukaryota</taxon>
        <taxon>Fungi</taxon>
        <taxon>Dikarya</taxon>
        <taxon>Ascomycota</taxon>
        <taxon>Pezizomycotina</taxon>
        <taxon>Sordariomycetes</taxon>
        <taxon>Hypocreomycetidae</taxon>
        <taxon>Glomerellales</taxon>
        <taxon>Glomerellaceae</taxon>
        <taxon>Colletotrichum</taxon>
        <taxon>Colletotrichum acutatum species complex</taxon>
    </lineage>
</organism>
<dbReference type="KEGG" id="clup:CLUP02_01823"/>
<evidence type="ECO:0000313" key="3">
    <source>
        <dbReference type="Proteomes" id="UP000830671"/>
    </source>
</evidence>